<evidence type="ECO:0008006" key="3">
    <source>
        <dbReference type="Google" id="ProtNLM"/>
    </source>
</evidence>
<organism evidence="1 2">
    <name type="scientific">Cylindrodendrum hubeiense</name>
    <dbReference type="NCBI Taxonomy" id="595255"/>
    <lineage>
        <taxon>Eukaryota</taxon>
        <taxon>Fungi</taxon>
        <taxon>Dikarya</taxon>
        <taxon>Ascomycota</taxon>
        <taxon>Pezizomycotina</taxon>
        <taxon>Sordariomycetes</taxon>
        <taxon>Hypocreomycetidae</taxon>
        <taxon>Hypocreales</taxon>
        <taxon>Nectriaceae</taxon>
        <taxon>Cylindrodendrum</taxon>
    </lineage>
</organism>
<keyword evidence="2" id="KW-1185">Reference proteome</keyword>
<evidence type="ECO:0000313" key="2">
    <source>
        <dbReference type="Proteomes" id="UP000722485"/>
    </source>
</evidence>
<protein>
    <recommendedName>
        <fullName evidence="3">F-box domain-containing protein</fullName>
    </recommendedName>
</protein>
<dbReference type="OrthoDB" id="6365676at2759"/>
<gene>
    <name evidence="1" type="ORF">G7Z17_g13357</name>
</gene>
<dbReference type="Proteomes" id="UP000722485">
    <property type="component" value="Unassembled WGS sequence"/>
</dbReference>
<dbReference type="EMBL" id="JAANBB010000765">
    <property type="protein sequence ID" value="KAF7534469.1"/>
    <property type="molecule type" value="Genomic_DNA"/>
</dbReference>
<sequence length="358" mass="39607">MEPRANDASQPRLPQELLFLIIESLAPSSPDTILPLYHENAKCLLALTRVCRSVSQLASKLLWKSCPHITSLNQARAYGAALKCLSPDDPRRPTSLFLGLYQGTESVPTENWPWLRHLGEPAPHAGYLTGSDALDLESSGSTIGGLVQDILLSVGPTLQRLIINMPLGAVSSAHDGDALIPLLRPAFEALVHLEEFTSVGDSFRFRTDADHSEVWAMWPKLRRLSLDSPTMNFNQMTSLPHLQTVVISRPSSFQLLMTGNVKGNLVRELKSQRGDEVNSQSQQPFTLVLVDAFGASWTDLRPNNLACVLLVDVGKDLPHSLNQFDLEREQVHLPRRWIQHHALKGTLWATASAGASRW</sequence>
<dbReference type="AlphaFoldDB" id="A0A9P5L8B6"/>
<name>A0A9P5L8B6_9HYPO</name>
<comment type="caution">
    <text evidence="1">The sequence shown here is derived from an EMBL/GenBank/DDBJ whole genome shotgun (WGS) entry which is preliminary data.</text>
</comment>
<accession>A0A9P5L8B6</accession>
<reference evidence="1" key="1">
    <citation type="submission" date="2020-03" db="EMBL/GenBank/DDBJ databases">
        <title>Draft Genome Sequence of Cylindrodendrum hubeiense.</title>
        <authorList>
            <person name="Buettner E."/>
            <person name="Kellner H."/>
        </authorList>
    </citation>
    <scope>NUCLEOTIDE SEQUENCE</scope>
    <source>
        <strain evidence="1">IHI 201604</strain>
    </source>
</reference>
<proteinExistence type="predicted"/>
<evidence type="ECO:0000313" key="1">
    <source>
        <dbReference type="EMBL" id="KAF7534469.1"/>
    </source>
</evidence>